<dbReference type="Proteomes" id="UP000471166">
    <property type="component" value="Unassembled WGS sequence"/>
</dbReference>
<dbReference type="AlphaFoldDB" id="A0A6P1CRD2"/>
<accession>A0A6P1CRD2</accession>
<comment type="caution">
    <text evidence="1">The sequence shown here is derived from an EMBL/GenBank/DDBJ whole genome shotgun (WGS) entry which is preliminary data.</text>
</comment>
<protein>
    <submittedName>
        <fullName evidence="1">Uncharacterized protein</fullName>
    </submittedName>
</protein>
<gene>
    <name evidence="1" type="ORF">GV791_14760</name>
</gene>
<evidence type="ECO:0000313" key="1">
    <source>
        <dbReference type="EMBL" id="NEW33816.1"/>
    </source>
</evidence>
<evidence type="ECO:0000313" key="2">
    <source>
        <dbReference type="Proteomes" id="UP000471166"/>
    </source>
</evidence>
<sequence length="61" mass="6931">MADLALFPSPDGITITEDPDRDCWDVALPSGRSHSFGRSMFRTESDLRAFARRVYIEKGIR</sequence>
<dbReference type="RefSeq" id="WP_163845186.1">
    <property type="nucleotide sequence ID" value="NZ_JAAGVB010000020.1"/>
</dbReference>
<reference evidence="1 2" key="1">
    <citation type="submission" date="2020-01" db="EMBL/GenBank/DDBJ databases">
        <title>Genetics and antimicrobial susceptibilities of Nocardia species isolated from the soil; a comparison with species isolated from humans.</title>
        <authorList>
            <person name="Carrasco G."/>
            <person name="Monzon S."/>
            <person name="Sansegundo M."/>
            <person name="Garcia E."/>
            <person name="Garrido N."/>
            <person name="Medina M.J."/>
            <person name="Villalon P."/>
            <person name="Ramirez-Arocha A.C."/>
            <person name="Jimenez P."/>
            <person name="Cuesta I."/>
            <person name="Valdezate S."/>
        </authorList>
    </citation>
    <scope>NUCLEOTIDE SEQUENCE [LARGE SCALE GENOMIC DNA]</scope>
    <source>
        <strain evidence="1 2">CNM20110626</strain>
    </source>
</reference>
<organism evidence="1 2">
    <name type="scientific">Nocardia cyriacigeorgica</name>
    <dbReference type="NCBI Taxonomy" id="135487"/>
    <lineage>
        <taxon>Bacteria</taxon>
        <taxon>Bacillati</taxon>
        <taxon>Actinomycetota</taxon>
        <taxon>Actinomycetes</taxon>
        <taxon>Mycobacteriales</taxon>
        <taxon>Nocardiaceae</taxon>
        <taxon>Nocardia</taxon>
    </lineage>
</organism>
<dbReference type="EMBL" id="JAAGVB010000020">
    <property type="protein sequence ID" value="NEW33816.1"/>
    <property type="molecule type" value="Genomic_DNA"/>
</dbReference>
<proteinExistence type="predicted"/>
<name>A0A6P1CRD2_9NOCA</name>